<keyword evidence="7" id="KW-0560">Oxidoreductase</keyword>
<sequence length="362" mass="41851">MGLAGRVLARRSSRLSPSERQDSCVVSHLSLPVLGLLSQCERVIQGEISVAAKMKLYLKKRSGKFLDACEVADECTVEDFKQHFYRKYHYYPERQWWTVGQPQGPALRGEGLLTNFGVHDGDTLFFKDLGVQISWRLVFVLEYLGPLLIFPALYFFPSIFYGENNAPSKCLTQTVALWLCVGHFIKRELETLFVHRFSNSTMPIVRVPLNCGHYWLLCGVSIGYFLFHPKYQAPFEGDWQFMIYILTALFVVFEALNFKTHLILRNLRSRGTRQRGIPYGAGFDLVSCANYYWETLTWLVFAVLVSCFTAWLFLVVAFGQMAEWALKKHRNYLKEFKEYPNSTVRILQEPQGYYTISSLKVN</sequence>
<keyword evidence="6 10" id="KW-1133">Transmembrane helix</keyword>
<dbReference type="AlphaFoldDB" id="A0A1D3D9E2"/>
<feature type="transmembrane region" description="Helical" evidence="10">
    <location>
        <begin position="137"/>
        <end position="160"/>
    </location>
</feature>
<feature type="transmembrane region" description="Helical" evidence="10">
    <location>
        <begin position="207"/>
        <end position="227"/>
    </location>
</feature>
<feature type="transmembrane region" description="Helical" evidence="10">
    <location>
        <begin position="299"/>
        <end position="319"/>
    </location>
</feature>
<evidence type="ECO:0000256" key="9">
    <source>
        <dbReference type="ARBA" id="ARBA00023136"/>
    </source>
</evidence>
<keyword evidence="3" id="KW-0444">Lipid biosynthesis</keyword>
<evidence type="ECO:0000256" key="1">
    <source>
        <dbReference type="ARBA" id="ARBA00004477"/>
    </source>
</evidence>
<evidence type="ECO:0000256" key="7">
    <source>
        <dbReference type="ARBA" id="ARBA00023002"/>
    </source>
</evidence>
<evidence type="ECO:0000256" key="8">
    <source>
        <dbReference type="ARBA" id="ARBA00023098"/>
    </source>
</evidence>
<protein>
    <recommendedName>
        <fullName evidence="11">3-oxo-5-alpha-steroid 4-dehydrogenase C-terminal domain-containing protein</fullName>
    </recommendedName>
</protein>
<comment type="caution">
    <text evidence="12">The sequence shown here is derived from an EMBL/GenBank/DDBJ whole genome shotgun (WGS) entry which is preliminary data.</text>
</comment>
<evidence type="ECO:0000313" key="12">
    <source>
        <dbReference type="EMBL" id="OEH80072.1"/>
    </source>
</evidence>
<gene>
    <name evidence="12" type="ORF">cyc_03845</name>
</gene>
<reference evidence="12 13" key="1">
    <citation type="journal article" date="2016" name="BMC Genomics">
        <title>Comparative genomics reveals Cyclospora cayetanensis possesses coccidia-like metabolism and invasion components but unique surface antigens.</title>
        <authorList>
            <person name="Liu S."/>
            <person name="Wang L."/>
            <person name="Zheng H."/>
            <person name="Xu Z."/>
            <person name="Roellig D.M."/>
            <person name="Li N."/>
            <person name="Frace M.A."/>
            <person name="Tang K."/>
            <person name="Arrowood M.J."/>
            <person name="Moss D.M."/>
            <person name="Zhang L."/>
            <person name="Feng Y."/>
            <person name="Xiao L."/>
        </authorList>
    </citation>
    <scope>NUCLEOTIDE SEQUENCE [LARGE SCALE GENOMIC DNA]</scope>
    <source>
        <strain evidence="12 13">CHN_HEN01</strain>
    </source>
</reference>
<feature type="transmembrane region" description="Helical" evidence="10">
    <location>
        <begin position="239"/>
        <end position="256"/>
    </location>
</feature>
<evidence type="ECO:0000259" key="11">
    <source>
        <dbReference type="Pfam" id="PF02544"/>
    </source>
</evidence>
<keyword evidence="4 10" id="KW-0812">Transmembrane</keyword>
<keyword evidence="8" id="KW-0443">Lipid metabolism</keyword>
<proteinExistence type="inferred from homology"/>
<accession>A0A1D3D9E2</accession>
<dbReference type="GO" id="GO:0016627">
    <property type="term" value="F:oxidoreductase activity, acting on the CH-CH group of donors"/>
    <property type="evidence" value="ECO:0007669"/>
    <property type="project" value="InterPro"/>
</dbReference>
<dbReference type="PANTHER" id="PTHR10556">
    <property type="entry name" value="3-OXO-5-ALPHA-STEROID 4-DEHYDROGENASE"/>
    <property type="match status" value="1"/>
</dbReference>
<keyword evidence="5" id="KW-0521">NADP</keyword>
<evidence type="ECO:0000256" key="4">
    <source>
        <dbReference type="ARBA" id="ARBA00022692"/>
    </source>
</evidence>
<dbReference type="Pfam" id="PF02544">
    <property type="entry name" value="Steroid_dh"/>
    <property type="match status" value="1"/>
</dbReference>
<dbReference type="CDD" id="cd01801">
    <property type="entry name" value="Ubl_TECR_like"/>
    <property type="match status" value="1"/>
</dbReference>
<evidence type="ECO:0000256" key="2">
    <source>
        <dbReference type="ARBA" id="ARBA00007742"/>
    </source>
</evidence>
<dbReference type="InterPro" id="IPR039357">
    <property type="entry name" value="SRD5A/TECR"/>
</dbReference>
<dbReference type="PANTHER" id="PTHR10556:SF28">
    <property type="entry name" value="VERY-LONG-CHAIN ENOYL-COA REDUCTASE"/>
    <property type="match status" value="1"/>
</dbReference>
<dbReference type="FunCoup" id="A0A1D3D9E2">
    <property type="interactions" value="30"/>
</dbReference>
<dbReference type="Gene3D" id="3.10.20.90">
    <property type="entry name" value="Phosphatidylinositol 3-kinase Catalytic Subunit, Chain A, domain 1"/>
    <property type="match status" value="1"/>
</dbReference>
<dbReference type="GO" id="GO:0005789">
    <property type="term" value="C:endoplasmic reticulum membrane"/>
    <property type="evidence" value="ECO:0007669"/>
    <property type="project" value="UniProtKB-SubCell"/>
</dbReference>
<dbReference type="PROSITE" id="PS50244">
    <property type="entry name" value="S5A_REDUCTASE"/>
    <property type="match status" value="1"/>
</dbReference>
<dbReference type="Proteomes" id="UP000095192">
    <property type="component" value="Unassembled WGS sequence"/>
</dbReference>
<keyword evidence="9 10" id="KW-0472">Membrane</keyword>
<evidence type="ECO:0000256" key="3">
    <source>
        <dbReference type="ARBA" id="ARBA00022516"/>
    </source>
</evidence>
<dbReference type="SUPFAM" id="SSF54236">
    <property type="entry name" value="Ubiquitin-like"/>
    <property type="match status" value="1"/>
</dbReference>
<name>A0A1D3D9E2_9EIME</name>
<dbReference type="InParanoid" id="A0A1D3D9E2"/>
<comment type="subcellular location">
    <subcellularLocation>
        <location evidence="1">Endoplasmic reticulum membrane</location>
        <topology evidence="1">Multi-pass membrane protein</topology>
    </subcellularLocation>
</comment>
<dbReference type="VEuPathDB" id="ToxoDB:cyc_03845"/>
<organism evidence="12 13">
    <name type="scientific">Cyclospora cayetanensis</name>
    <dbReference type="NCBI Taxonomy" id="88456"/>
    <lineage>
        <taxon>Eukaryota</taxon>
        <taxon>Sar</taxon>
        <taxon>Alveolata</taxon>
        <taxon>Apicomplexa</taxon>
        <taxon>Conoidasida</taxon>
        <taxon>Coccidia</taxon>
        <taxon>Eucoccidiorida</taxon>
        <taxon>Eimeriorina</taxon>
        <taxon>Eimeriidae</taxon>
        <taxon>Cyclospora</taxon>
    </lineage>
</organism>
<dbReference type="InterPro" id="IPR001104">
    <property type="entry name" value="3-oxo-5_a-steroid_4-DH_C"/>
</dbReference>
<evidence type="ECO:0000313" key="13">
    <source>
        <dbReference type="Proteomes" id="UP000095192"/>
    </source>
</evidence>
<dbReference type="InterPro" id="IPR029071">
    <property type="entry name" value="Ubiquitin-like_domsf"/>
</dbReference>
<dbReference type="GO" id="GO:0042761">
    <property type="term" value="P:very long-chain fatty acid biosynthetic process"/>
    <property type="evidence" value="ECO:0007669"/>
    <property type="project" value="TreeGrafter"/>
</dbReference>
<feature type="transmembrane region" description="Helical" evidence="10">
    <location>
        <begin position="276"/>
        <end position="293"/>
    </location>
</feature>
<comment type="similarity">
    <text evidence="2">Belongs to the steroid 5-alpha reductase family.</text>
</comment>
<keyword evidence="13" id="KW-1185">Reference proteome</keyword>
<evidence type="ECO:0000256" key="6">
    <source>
        <dbReference type="ARBA" id="ARBA00022989"/>
    </source>
</evidence>
<evidence type="ECO:0000256" key="10">
    <source>
        <dbReference type="SAM" id="Phobius"/>
    </source>
</evidence>
<feature type="domain" description="3-oxo-5-alpha-steroid 4-dehydrogenase C-terminal" evidence="11">
    <location>
        <begin position="201"/>
        <end position="342"/>
    </location>
</feature>
<dbReference type="EMBL" id="JROU02000195">
    <property type="protein sequence ID" value="OEH80072.1"/>
    <property type="molecule type" value="Genomic_DNA"/>
</dbReference>
<evidence type="ECO:0000256" key="5">
    <source>
        <dbReference type="ARBA" id="ARBA00022857"/>
    </source>
</evidence>
<dbReference type="VEuPathDB" id="ToxoDB:LOC34620470"/>